<dbReference type="Proteomes" id="UP000242219">
    <property type="component" value="Unassembled WGS sequence"/>
</dbReference>
<keyword evidence="2" id="KW-1185">Reference proteome</keyword>
<dbReference type="SUPFAM" id="SSF47781">
    <property type="entry name" value="RuvA domain 2-like"/>
    <property type="match status" value="1"/>
</dbReference>
<dbReference type="Gene3D" id="1.10.150.280">
    <property type="entry name" value="AF1531-like domain"/>
    <property type="match status" value="1"/>
</dbReference>
<protein>
    <recommendedName>
        <fullName evidence="3">Helix-hairpin-helix DNA-binding motif class 1 domain-containing protein</fullName>
    </recommendedName>
</protein>
<evidence type="ECO:0008006" key="3">
    <source>
        <dbReference type="Google" id="ProtNLM"/>
    </source>
</evidence>
<dbReference type="NCBIfam" id="TIGR00426">
    <property type="entry name" value="competence protein ComEA helix-hairpin-helix repeat region"/>
    <property type="match status" value="1"/>
</dbReference>
<dbReference type="EMBL" id="MJUW02000114">
    <property type="protein sequence ID" value="OQD44880.1"/>
    <property type="molecule type" value="Genomic_DNA"/>
</dbReference>
<evidence type="ECO:0000313" key="2">
    <source>
        <dbReference type="Proteomes" id="UP000242219"/>
    </source>
</evidence>
<proteinExistence type="predicted"/>
<evidence type="ECO:0000313" key="1">
    <source>
        <dbReference type="EMBL" id="OQD44880.1"/>
    </source>
</evidence>
<dbReference type="PANTHER" id="PTHR21180:SF32">
    <property type="entry name" value="ENDONUCLEASE_EXONUCLEASE_PHOSPHATASE FAMILY DOMAIN-CONTAINING PROTEIN 1"/>
    <property type="match status" value="1"/>
</dbReference>
<dbReference type="GO" id="GO:0015628">
    <property type="term" value="P:protein secretion by the type II secretion system"/>
    <property type="evidence" value="ECO:0007669"/>
    <property type="project" value="TreeGrafter"/>
</dbReference>
<gene>
    <name evidence="1" type="ORF">BIY37_11625</name>
</gene>
<sequence>MPKTEIVSSLKPEDIKIKFDINTCPWHELVLLPALGETKAKAIVAYRERHGNFTTLDDLDKVKGMGASVIAAIRDYITVGSVTTSAHMGNQE</sequence>
<dbReference type="Pfam" id="PF12836">
    <property type="entry name" value="HHH_3"/>
    <property type="match status" value="1"/>
</dbReference>
<accession>A0A1V6LXL4</accession>
<comment type="caution">
    <text evidence="1">The sequence shown here is derived from an EMBL/GenBank/DDBJ whole genome shotgun (WGS) entry which is preliminary data.</text>
</comment>
<dbReference type="InterPro" id="IPR004509">
    <property type="entry name" value="Competence_ComEA_HhH"/>
</dbReference>
<organism evidence="1 2">
    <name type="scientific">Candidatus Brocadia sapporoensis</name>
    <dbReference type="NCBI Taxonomy" id="392547"/>
    <lineage>
        <taxon>Bacteria</taxon>
        <taxon>Pseudomonadati</taxon>
        <taxon>Planctomycetota</taxon>
        <taxon>Candidatus Brocadiia</taxon>
        <taxon>Candidatus Brocadiales</taxon>
        <taxon>Candidatus Brocadiaceae</taxon>
        <taxon>Candidatus Brocadia</taxon>
    </lineage>
</organism>
<dbReference type="PANTHER" id="PTHR21180">
    <property type="entry name" value="ENDONUCLEASE/EXONUCLEASE/PHOSPHATASE FAMILY DOMAIN-CONTAINING PROTEIN 1"/>
    <property type="match status" value="1"/>
</dbReference>
<dbReference type="AlphaFoldDB" id="A0A1V6LXL4"/>
<name>A0A1V6LXL4_9BACT</name>
<reference evidence="1 2" key="1">
    <citation type="journal article" date="2016" name="Genome Announc.">
        <title>Draft Genome Sequence of the Anaerobic Ammonium-Oxidizing Bacterium 'Candidatus Brocadia sp. 40'.</title>
        <authorList>
            <person name="Ali M."/>
            <person name="Haroon M.F."/>
            <person name="Narita Y."/>
            <person name="Zhang L."/>
            <person name="Rangel Shaw D."/>
            <person name="Okabe S."/>
            <person name="Saikaly P.E."/>
        </authorList>
    </citation>
    <scope>NUCLEOTIDE SEQUENCE [LARGE SCALE GENOMIC DNA]</scope>
    <source>
        <strain evidence="1 2">40</strain>
    </source>
</reference>
<dbReference type="InterPro" id="IPR051675">
    <property type="entry name" value="Endo/Exo/Phosphatase_dom_1"/>
</dbReference>
<dbReference type="GO" id="GO:0015627">
    <property type="term" value="C:type II protein secretion system complex"/>
    <property type="evidence" value="ECO:0007669"/>
    <property type="project" value="TreeGrafter"/>
</dbReference>
<dbReference type="InterPro" id="IPR010994">
    <property type="entry name" value="RuvA_2-like"/>
</dbReference>